<evidence type="ECO:0000256" key="1">
    <source>
        <dbReference type="ARBA" id="ARBA00004173"/>
    </source>
</evidence>
<name>F0X1R9_9STRA</name>
<evidence type="ECO:0000313" key="8">
    <source>
        <dbReference type="EMBL" id="CCA27771.1"/>
    </source>
</evidence>
<dbReference type="Pfam" id="PF08032">
    <property type="entry name" value="SpoU_sub_bind"/>
    <property type="match status" value="1"/>
</dbReference>
<gene>
    <name evidence="8" type="primary">AlNc14C672G12386</name>
    <name evidence="8" type="ORF">ALNC14_139150</name>
</gene>
<dbReference type="AlphaFoldDB" id="F0X1R9"/>
<accession>F0X1R9</accession>
<dbReference type="SUPFAM" id="SSF55315">
    <property type="entry name" value="L30e-like"/>
    <property type="match status" value="1"/>
</dbReference>
<dbReference type="PANTHER" id="PTHR46103">
    <property type="entry name" value="RRNA METHYLTRANSFERASE 1, MITOCHONDRIAL"/>
    <property type="match status" value="1"/>
</dbReference>
<proteinExistence type="predicted"/>
<dbReference type="Gene3D" id="3.30.1330.30">
    <property type="match status" value="1"/>
</dbReference>
<evidence type="ECO:0000256" key="6">
    <source>
        <dbReference type="ARBA" id="ARBA00034881"/>
    </source>
</evidence>
<dbReference type="HOGENOM" id="CLU_1258082_0_0_1"/>
<dbReference type="Gene3D" id="3.40.1280.10">
    <property type="match status" value="1"/>
</dbReference>
<evidence type="ECO:0000256" key="3">
    <source>
        <dbReference type="ARBA" id="ARBA00022679"/>
    </source>
</evidence>
<feature type="domain" description="RNA 2-O ribose methyltransferase substrate binding" evidence="7">
    <location>
        <begin position="13"/>
        <end position="96"/>
    </location>
</feature>
<evidence type="ECO:0000256" key="2">
    <source>
        <dbReference type="ARBA" id="ARBA00022603"/>
    </source>
</evidence>
<dbReference type="InterPro" id="IPR013123">
    <property type="entry name" value="SpoU_subst-bd"/>
</dbReference>
<dbReference type="InterPro" id="IPR029026">
    <property type="entry name" value="tRNA_m1G_MTases_N"/>
</dbReference>
<dbReference type="GO" id="GO:0005739">
    <property type="term" value="C:mitochondrion"/>
    <property type="evidence" value="ECO:0007669"/>
    <property type="project" value="UniProtKB-SubCell"/>
</dbReference>
<sequence>MDKTISRLIKGEALYGYHSVLQALEVVHRDVYALYIKEESDRKQEGKAKQFTNKILHLAKAHNIAIRPLDKWTLNKISNDKPHQGVILDASPLQIPFSEPVAPRNDEVSRASAGALEILAAANMLSQTKCLNEFLALSSALSWRTVGASCSKHATPITGLSSKCPTILVMGNEQRGLRKNVIKCCEQLVCIPGNSKQEVTNVDSLNVSVASGILLYELLK</sequence>
<evidence type="ECO:0000256" key="4">
    <source>
        <dbReference type="ARBA" id="ARBA00022946"/>
    </source>
</evidence>
<dbReference type="GO" id="GO:0016435">
    <property type="term" value="F:rRNA (guanine) methyltransferase activity"/>
    <property type="evidence" value="ECO:0007669"/>
    <property type="project" value="TreeGrafter"/>
</dbReference>
<reference evidence="8" key="2">
    <citation type="submission" date="2011-02" db="EMBL/GenBank/DDBJ databases">
        <authorList>
            <person name="MacLean D."/>
        </authorList>
    </citation>
    <scope>NUCLEOTIDE SEQUENCE</scope>
</reference>
<dbReference type="InterPro" id="IPR029028">
    <property type="entry name" value="Alpha/beta_knot_MTases"/>
</dbReference>
<evidence type="ECO:0000256" key="5">
    <source>
        <dbReference type="ARBA" id="ARBA00023128"/>
    </source>
</evidence>
<keyword evidence="2 8" id="KW-0489">Methyltransferase</keyword>
<dbReference type="EMBL" id="FR824663">
    <property type="protein sequence ID" value="CCA27771.1"/>
    <property type="molecule type" value="Genomic_DNA"/>
</dbReference>
<comment type="subcellular location">
    <subcellularLocation>
        <location evidence="1">Mitochondrion</location>
    </subcellularLocation>
</comment>
<evidence type="ECO:0000259" key="7">
    <source>
        <dbReference type="SMART" id="SM00967"/>
    </source>
</evidence>
<dbReference type="InterPro" id="IPR047182">
    <property type="entry name" value="MRM1"/>
</dbReference>
<dbReference type="InterPro" id="IPR029064">
    <property type="entry name" value="Ribosomal_eL30-like_sf"/>
</dbReference>
<dbReference type="Pfam" id="PF00588">
    <property type="entry name" value="SpoU_methylase"/>
    <property type="match status" value="1"/>
</dbReference>
<organism evidence="8">
    <name type="scientific">Albugo laibachii Nc14</name>
    <dbReference type="NCBI Taxonomy" id="890382"/>
    <lineage>
        <taxon>Eukaryota</taxon>
        <taxon>Sar</taxon>
        <taxon>Stramenopiles</taxon>
        <taxon>Oomycota</taxon>
        <taxon>Peronosporomycetes</taxon>
        <taxon>Albuginales</taxon>
        <taxon>Albuginaceae</taxon>
        <taxon>Albugo</taxon>
    </lineage>
</organism>
<dbReference type="SMART" id="SM00967">
    <property type="entry name" value="SpoU_sub_bind"/>
    <property type="match status" value="1"/>
</dbReference>
<protein>
    <recommendedName>
        <fullName evidence="6">rRNA methyltransferase 1, mitochondrial</fullName>
    </recommendedName>
</protein>
<dbReference type="GO" id="GO:0003723">
    <property type="term" value="F:RNA binding"/>
    <property type="evidence" value="ECO:0007669"/>
    <property type="project" value="InterPro"/>
</dbReference>
<keyword evidence="5" id="KW-0496">Mitochondrion</keyword>
<dbReference type="PANTHER" id="PTHR46103:SF1">
    <property type="entry name" value="RRNA METHYLTRANSFERASE 1, MITOCHONDRIAL"/>
    <property type="match status" value="1"/>
</dbReference>
<keyword evidence="3 8" id="KW-0808">Transferase</keyword>
<reference evidence="8" key="1">
    <citation type="journal article" date="2011" name="PLoS Biol.">
        <title>Gene gain and loss during evolution of obligate parasitism in the white rust pathogen of Arabidopsis thaliana.</title>
        <authorList>
            <person name="Kemen E."/>
            <person name="Gardiner A."/>
            <person name="Schultz-Larsen T."/>
            <person name="Kemen A.C."/>
            <person name="Balmuth A.L."/>
            <person name="Robert-Seilaniantz A."/>
            <person name="Bailey K."/>
            <person name="Holub E."/>
            <person name="Studholme D.J."/>
            <person name="Maclean D."/>
            <person name="Jones J.D."/>
        </authorList>
    </citation>
    <scope>NUCLEOTIDE SEQUENCE</scope>
</reference>
<keyword evidence="4" id="KW-0809">Transit peptide</keyword>
<dbReference type="InterPro" id="IPR001537">
    <property type="entry name" value="SpoU_MeTrfase"/>
</dbReference>
<dbReference type="SUPFAM" id="SSF75217">
    <property type="entry name" value="alpha/beta knot"/>
    <property type="match status" value="1"/>
</dbReference>